<comment type="caution">
    <text evidence="1">The sequence shown here is derived from an EMBL/GenBank/DDBJ whole genome shotgun (WGS) entry which is preliminary data.</text>
</comment>
<gene>
    <name evidence="1" type="ORF">LMG8520_2585</name>
</gene>
<proteinExistence type="predicted"/>
<dbReference type="PATRIC" id="fig|1360.106.peg.2316"/>
<organism evidence="1 2">
    <name type="scientific">Lactococcus lactis subsp. lactis</name>
    <name type="common">Streptococcus lactis</name>
    <dbReference type="NCBI Taxonomy" id="1360"/>
    <lineage>
        <taxon>Bacteria</taxon>
        <taxon>Bacillati</taxon>
        <taxon>Bacillota</taxon>
        <taxon>Bacilli</taxon>
        <taxon>Lactobacillales</taxon>
        <taxon>Streptococcaceae</taxon>
        <taxon>Lactococcus</taxon>
    </lineage>
</organism>
<evidence type="ECO:0000313" key="1">
    <source>
        <dbReference type="EMBL" id="KSU05288.1"/>
    </source>
</evidence>
<dbReference type="Proteomes" id="UP000054230">
    <property type="component" value="Unassembled WGS sequence"/>
</dbReference>
<evidence type="ECO:0000313" key="2">
    <source>
        <dbReference type="Proteomes" id="UP000054230"/>
    </source>
</evidence>
<dbReference type="RefSeq" id="WP_058210607.1">
    <property type="nucleotide sequence ID" value="NZ_LKLP01000127.1"/>
</dbReference>
<accession>A0A0V8CVR1</accession>
<name>A0A0V8CVR1_LACLL</name>
<reference evidence="2" key="1">
    <citation type="submission" date="2015-10" db="EMBL/GenBank/DDBJ databases">
        <title>Draft Genome Sequences of 11 Lactococcus lactis subspecies cremoris strains.</title>
        <authorList>
            <person name="Wels M."/>
            <person name="Backus L."/>
            <person name="Boekhorst J."/>
            <person name="Dijkstra A."/>
            <person name="Beerthuizen M."/>
            <person name="Kelly W."/>
            <person name="Siezen R."/>
            <person name="Bachmann H."/>
            <person name="Van Hijum S."/>
        </authorList>
    </citation>
    <scope>NUCLEOTIDE SEQUENCE [LARGE SCALE GENOMIC DNA]</scope>
    <source>
        <strain evidence="2">LMG8520</strain>
    </source>
</reference>
<protein>
    <submittedName>
        <fullName evidence="1">Uncharacterized protein</fullName>
    </submittedName>
</protein>
<dbReference type="EMBL" id="LKLP01000127">
    <property type="protein sequence ID" value="KSU05288.1"/>
    <property type="molecule type" value="Genomic_DNA"/>
</dbReference>
<sequence length="140" mass="15655">MKKKFRLKILIISILCFIFTISQSSSFLEYFLPVQKISKKISPKKLNPFSLQPFDNVQTNDKVYAATIDFPNMSLAKNNFGYQSSISSLNLPTNCFAIISNNTSTQTSSLQAAISSMNSSTTDYAIYIANPNVDLHHSQL</sequence>
<dbReference type="AlphaFoldDB" id="A0A0V8CVR1"/>